<reference evidence="1 2" key="1">
    <citation type="submission" date="2020-04" db="EMBL/GenBank/DDBJ databases">
        <authorList>
            <person name="Yin C."/>
        </authorList>
    </citation>
    <scope>NUCLEOTIDE SEQUENCE [LARGE SCALE GENOMIC DNA]</scope>
    <source>
        <strain evidence="1 2">Ak56</strain>
    </source>
</reference>
<comment type="caution">
    <text evidence="1">The sequence shown here is derived from an EMBL/GenBank/DDBJ whole genome shotgun (WGS) entry which is preliminary data.</text>
</comment>
<gene>
    <name evidence="1" type="ORF">HGH91_06235</name>
</gene>
<protein>
    <submittedName>
        <fullName evidence="1">Uncharacterized protein</fullName>
    </submittedName>
</protein>
<evidence type="ECO:0000313" key="1">
    <source>
        <dbReference type="EMBL" id="NLR78214.1"/>
    </source>
</evidence>
<dbReference type="EMBL" id="JABAHZ010000001">
    <property type="protein sequence ID" value="NLR78214.1"/>
    <property type="molecule type" value="Genomic_DNA"/>
</dbReference>
<dbReference type="Proteomes" id="UP000552864">
    <property type="component" value="Unassembled WGS sequence"/>
</dbReference>
<organism evidence="1 2">
    <name type="scientific">Chitinophaga eiseniae</name>
    <dbReference type="NCBI Taxonomy" id="634771"/>
    <lineage>
        <taxon>Bacteria</taxon>
        <taxon>Pseudomonadati</taxon>
        <taxon>Bacteroidota</taxon>
        <taxon>Chitinophagia</taxon>
        <taxon>Chitinophagales</taxon>
        <taxon>Chitinophagaceae</taxon>
        <taxon>Chitinophaga</taxon>
    </lineage>
</organism>
<name>A0A847SDF7_9BACT</name>
<dbReference type="AlphaFoldDB" id="A0A847SDF7"/>
<sequence length="83" mass="8519">MKKLKLTALGLGAKELLTREQLKNVMGGDGSGSGTGSCDYTVTCAVGTISCSSTVGDCSFVWNDNHTAFIGVTCDGQSYVCAS</sequence>
<evidence type="ECO:0000313" key="2">
    <source>
        <dbReference type="Proteomes" id="UP000552864"/>
    </source>
</evidence>
<proteinExistence type="predicted"/>
<keyword evidence="2" id="KW-1185">Reference proteome</keyword>
<dbReference type="RefSeq" id="WP_168737559.1">
    <property type="nucleotide sequence ID" value="NZ_JABAHZ010000001.1"/>
</dbReference>
<accession>A0A847SDF7</accession>